<feature type="domain" description="RRM" evidence="6">
    <location>
        <begin position="1"/>
        <end position="48"/>
    </location>
</feature>
<dbReference type="InterPro" id="IPR000504">
    <property type="entry name" value="RRM_dom"/>
</dbReference>
<comment type="subcellular location">
    <subcellularLocation>
        <location evidence="1">Cytoplasm</location>
    </subcellularLocation>
</comment>
<protein>
    <submittedName>
        <fullName evidence="7">Putative rna-binding protein musashi</fullName>
    </submittedName>
</protein>
<dbReference type="VEuPathDB" id="VectorBase:LOC119183507"/>
<dbReference type="PANTHER" id="PTHR48032">
    <property type="entry name" value="RNA-BINDING PROTEIN MUSASHI HOMOLOG RBP6"/>
    <property type="match status" value="1"/>
</dbReference>
<dbReference type="OrthoDB" id="1875751at2759"/>
<organism evidence="7">
    <name type="scientific">Rhipicephalus microplus</name>
    <name type="common">Cattle tick</name>
    <name type="synonym">Boophilus microplus</name>
    <dbReference type="NCBI Taxonomy" id="6941"/>
    <lineage>
        <taxon>Eukaryota</taxon>
        <taxon>Metazoa</taxon>
        <taxon>Ecdysozoa</taxon>
        <taxon>Arthropoda</taxon>
        <taxon>Chelicerata</taxon>
        <taxon>Arachnida</taxon>
        <taxon>Acari</taxon>
        <taxon>Parasitiformes</taxon>
        <taxon>Ixodida</taxon>
        <taxon>Ixodoidea</taxon>
        <taxon>Ixodidae</taxon>
        <taxon>Rhipicephalinae</taxon>
        <taxon>Rhipicephalus</taxon>
        <taxon>Boophilus</taxon>
    </lineage>
</organism>
<reference evidence="7" key="1">
    <citation type="submission" date="2020-03" db="EMBL/GenBank/DDBJ databases">
        <title>A transcriptome and proteome of the tick Rhipicephalus microplus shaped by the genetic composition of its hosts and developmental stage.</title>
        <authorList>
            <person name="Garcia G.R."/>
            <person name="Ribeiro J.M.C."/>
            <person name="Maruyama S.R."/>
            <person name="Gardinasse L.G."/>
            <person name="Nelson K."/>
            <person name="Ferreira B.R."/>
            <person name="Andrade T.G."/>
            <person name="Santos I.K.F.M."/>
        </authorList>
    </citation>
    <scope>NUCLEOTIDE SEQUENCE</scope>
    <source>
        <strain evidence="7">NSGR</strain>
        <tissue evidence="7">Salivary glands</tissue>
    </source>
</reference>
<dbReference type="PROSITE" id="PS50102">
    <property type="entry name" value="RRM"/>
    <property type="match status" value="1"/>
</dbReference>
<dbReference type="GO" id="GO:0003729">
    <property type="term" value="F:mRNA binding"/>
    <property type="evidence" value="ECO:0007669"/>
    <property type="project" value="TreeGrafter"/>
</dbReference>
<dbReference type="Gene3D" id="3.30.70.330">
    <property type="match status" value="1"/>
</dbReference>
<keyword evidence="2" id="KW-0963">Cytoplasm</keyword>
<dbReference type="SUPFAM" id="SSF54928">
    <property type="entry name" value="RNA-binding domain, RBD"/>
    <property type="match status" value="1"/>
</dbReference>
<evidence type="ECO:0000256" key="5">
    <source>
        <dbReference type="PROSITE-ProRule" id="PRU00176"/>
    </source>
</evidence>
<name>A0A6G5AAT9_RHIMP</name>
<evidence type="ECO:0000256" key="3">
    <source>
        <dbReference type="ARBA" id="ARBA00022737"/>
    </source>
</evidence>
<evidence type="ECO:0000256" key="1">
    <source>
        <dbReference type="ARBA" id="ARBA00004496"/>
    </source>
</evidence>
<evidence type="ECO:0000256" key="4">
    <source>
        <dbReference type="ARBA" id="ARBA00022884"/>
    </source>
</evidence>
<dbReference type="InterPro" id="IPR012677">
    <property type="entry name" value="Nucleotide-bd_a/b_plait_sf"/>
</dbReference>
<dbReference type="Pfam" id="PF00076">
    <property type="entry name" value="RRM_1"/>
    <property type="match status" value="1"/>
</dbReference>
<keyword evidence="3" id="KW-0677">Repeat</keyword>
<dbReference type="GO" id="GO:0006417">
    <property type="term" value="P:regulation of translation"/>
    <property type="evidence" value="ECO:0007669"/>
    <property type="project" value="TreeGrafter"/>
</dbReference>
<proteinExistence type="predicted"/>
<sequence>MLMFDKQTNRHRGFGFVTFENEDVVDKVCEIHFHEINNKMVECKKAQPKEVMMPNNVTRGRGAELVWPLGALTDAGFPAYGYGRGGYPGYPGFGYPFAVSLAEALGTPDVFTRSFGCLKTRSRRRAFTDLSGRKNIFIIFGHIKKQN</sequence>
<dbReference type="AlphaFoldDB" id="A0A6G5AAT9"/>
<dbReference type="GO" id="GO:0005737">
    <property type="term" value="C:cytoplasm"/>
    <property type="evidence" value="ECO:0007669"/>
    <property type="project" value="UniProtKB-SubCell"/>
</dbReference>
<dbReference type="InterPro" id="IPR035979">
    <property type="entry name" value="RBD_domain_sf"/>
</dbReference>
<dbReference type="EMBL" id="GIKN01005791">
    <property type="protein sequence ID" value="NIE48064.1"/>
    <property type="molecule type" value="Transcribed_RNA"/>
</dbReference>
<accession>A0A6G5AAT9</accession>
<evidence type="ECO:0000313" key="7">
    <source>
        <dbReference type="EMBL" id="NIE48064.1"/>
    </source>
</evidence>
<evidence type="ECO:0000259" key="6">
    <source>
        <dbReference type="PROSITE" id="PS50102"/>
    </source>
</evidence>
<dbReference type="PANTHER" id="PTHR48032:SF18">
    <property type="entry name" value="RRM DOMAIN-CONTAINING PROTEIN"/>
    <property type="match status" value="1"/>
</dbReference>
<evidence type="ECO:0000256" key="2">
    <source>
        <dbReference type="ARBA" id="ARBA00022490"/>
    </source>
</evidence>
<keyword evidence="4 5" id="KW-0694">RNA-binding</keyword>